<dbReference type="InterPro" id="IPR041657">
    <property type="entry name" value="HTH_17"/>
</dbReference>
<keyword evidence="3" id="KW-1185">Reference proteome</keyword>
<dbReference type="EMBL" id="CASHTH010001226">
    <property type="protein sequence ID" value="CAI8012962.1"/>
    <property type="molecule type" value="Genomic_DNA"/>
</dbReference>
<dbReference type="Pfam" id="PF12728">
    <property type="entry name" value="HTH_17"/>
    <property type="match status" value="1"/>
</dbReference>
<gene>
    <name evidence="2" type="ORF">GBAR_LOCUS8266</name>
</gene>
<dbReference type="AlphaFoldDB" id="A0AA35RMV8"/>
<dbReference type="PROSITE" id="PS50937">
    <property type="entry name" value="HTH_MERR_2"/>
    <property type="match status" value="1"/>
</dbReference>
<dbReference type="SMART" id="SM00422">
    <property type="entry name" value="HTH_MERR"/>
    <property type="match status" value="1"/>
</dbReference>
<evidence type="ECO:0000313" key="3">
    <source>
        <dbReference type="Proteomes" id="UP001174909"/>
    </source>
</evidence>
<dbReference type="Proteomes" id="UP001174909">
    <property type="component" value="Unassembled WGS sequence"/>
</dbReference>
<dbReference type="GO" id="GO:0003677">
    <property type="term" value="F:DNA binding"/>
    <property type="evidence" value="ECO:0007669"/>
    <property type="project" value="InterPro"/>
</dbReference>
<proteinExistence type="predicted"/>
<comment type="caution">
    <text evidence="2">The sequence shown here is derived from an EMBL/GenBank/DDBJ whole genome shotgun (WGS) entry which is preliminary data.</text>
</comment>
<dbReference type="Gene3D" id="1.10.1660.10">
    <property type="match status" value="1"/>
</dbReference>
<protein>
    <recommendedName>
        <fullName evidence="1">HTH merR-type domain-containing protein</fullName>
    </recommendedName>
</protein>
<evidence type="ECO:0000313" key="2">
    <source>
        <dbReference type="EMBL" id="CAI8012962.1"/>
    </source>
</evidence>
<dbReference type="InterPro" id="IPR000551">
    <property type="entry name" value="MerR-type_HTH_dom"/>
</dbReference>
<organism evidence="2 3">
    <name type="scientific">Geodia barretti</name>
    <name type="common">Barrett's horny sponge</name>
    <dbReference type="NCBI Taxonomy" id="519541"/>
    <lineage>
        <taxon>Eukaryota</taxon>
        <taxon>Metazoa</taxon>
        <taxon>Porifera</taxon>
        <taxon>Demospongiae</taxon>
        <taxon>Heteroscleromorpha</taxon>
        <taxon>Tetractinellida</taxon>
        <taxon>Astrophorina</taxon>
        <taxon>Geodiidae</taxon>
        <taxon>Geodia</taxon>
    </lineage>
</organism>
<evidence type="ECO:0000259" key="1">
    <source>
        <dbReference type="PROSITE" id="PS50937"/>
    </source>
</evidence>
<dbReference type="InterPro" id="IPR009061">
    <property type="entry name" value="DNA-bd_dom_put_sf"/>
</dbReference>
<dbReference type="GO" id="GO:0006355">
    <property type="term" value="P:regulation of DNA-templated transcription"/>
    <property type="evidence" value="ECO:0007669"/>
    <property type="project" value="InterPro"/>
</dbReference>
<dbReference type="CDD" id="cd04762">
    <property type="entry name" value="HTH_MerR-trunc"/>
    <property type="match status" value="1"/>
</dbReference>
<sequence>MSLGEVCRALEINEATLRQWADRGRLPVYRTPGGHRRFLREDVDALIGRNQVAEADPEDLALERIRRKLSQADVSAQPWMESFQEEGRDRMRLFGRRLLSLLLHNDLDGRSGRKGETMSETHMLGHEYGSEMAMRGVPLNDSVQAFLFFRQAVVEAVQPDRLRQVVEISDGVLVGLVDAYSARPDTTKDNTGAGLPT</sequence>
<accession>A0AA35RMV8</accession>
<dbReference type="SUPFAM" id="SSF46955">
    <property type="entry name" value="Putative DNA-binding domain"/>
    <property type="match status" value="1"/>
</dbReference>
<dbReference type="InterPro" id="IPR010093">
    <property type="entry name" value="SinI_DNA-bd"/>
</dbReference>
<reference evidence="2" key="1">
    <citation type="submission" date="2023-03" db="EMBL/GenBank/DDBJ databases">
        <authorList>
            <person name="Steffen K."/>
            <person name="Cardenas P."/>
        </authorList>
    </citation>
    <scope>NUCLEOTIDE SEQUENCE</scope>
</reference>
<dbReference type="NCBIfam" id="TIGR01764">
    <property type="entry name" value="excise"/>
    <property type="match status" value="1"/>
</dbReference>
<name>A0AA35RMV8_GEOBA</name>
<feature type="domain" description="HTH merR-type" evidence="1">
    <location>
        <begin position="1"/>
        <end position="71"/>
    </location>
</feature>